<dbReference type="AlphaFoldDB" id="A0A8H7RC74"/>
<name>A0A8H7RC74_9FUNG</name>
<evidence type="ECO:0000313" key="2">
    <source>
        <dbReference type="Proteomes" id="UP000603453"/>
    </source>
</evidence>
<organism evidence="1 2">
    <name type="scientific">Mucor saturninus</name>
    <dbReference type="NCBI Taxonomy" id="64648"/>
    <lineage>
        <taxon>Eukaryota</taxon>
        <taxon>Fungi</taxon>
        <taxon>Fungi incertae sedis</taxon>
        <taxon>Mucoromycota</taxon>
        <taxon>Mucoromycotina</taxon>
        <taxon>Mucoromycetes</taxon>
        <taxon>Mucorales</taxon>
        <taxon>Mucorineae</taxon>
        <taxon>Mucoraceae</taxon>
        <taxon>Mucor</taxon>
    </lineage>
</organism>
<keyword evidence="2" id="KW-1185">Reference proteome</keyword>
<dbReference type="OrthoDB" id="2283661at2759"/>
<dbReference type="Proteomes" id="UP000603453">
    <property type="component" value="Unassembled WGS sequence"/>
</dbReference>
<reference evidence="1" key="1">
    <citation type="submission" date="2020-12" db="EMBL/GenBank/DDBJ databases">
        <title>Metabolic potential, ecology and presence of endohyphal bacteria is reflected in genomic diversity of Mucoromycotina.</title>
        <authorList>
            <person name="Muszewska A."/>
            <person name="Okrasinska A."/>
            <person name="Steczkiewicz K."/>
            <person name="Drgas O."/>
            <person name="Orlowska M."/>
            <person name="Perlinska-Lenart U."/>
            <person name="Aleksandrzak-Piekarczyk T."/>
            <person name="Szatraj K."/>
            <person name="Zielenkiewicz U."/>
            <person name="Pilsyk S."/>
            <person name="Malc E."/>
            <person name="Mieczkowski P."/>
            <person name="Kruszewska J.S."/>
            <person name="Biernat P."/>
            <person name="Pawlowska J."/>
        </authorList>
    </citation>
    <scope>NUCLEOTIDE SEQUENCE</scope>
    <source>
        <strain evidence="1">WA0000017839</strain>
    </source>
</reference>
<comment type="caution">
    <text evidence="1">The sequence shown here is derived from an EMBL/GenBank/DDBJ whole genome shotgun (WGS) entry which is preliminary data.</text>
</comment>
<dbReference type="EMBL" id="JAEPRD010000020">
    <property type="protein sequence ID" value="KAG2208277.1"/>
    <property type="molecule type" value="Genomic_DNA"/>
</dbReference>
<sequence length="194" mass="22049">MSINIQPYYPIPVTVTVRIEIYKTVIQKSVSKYGVKWNFNKHQDAPSGSLNGMQRQLTYRTCWCCPRWGFRPSMRFAEEKQEDQVSSHSEGRLFASTISFYSGILYTIITRHHLTGTGCPVAFLFTIDQSMGTLANFLGLLRNTVGILNIYKITIDVSSRYRVGCDPRSIPFGKCTKVLVPRGRNLDRKNPTIG</sequence>
<evidence type="ECO:0000313" key="1">
    <source>
        <dbReference type="EMBL" id="KAG2208277.1"/>
    </source>
</evidence>
<proteinExistence type="predicted"/>
<gene>
    <name evidence="1" type="ORF">INT47_006133</name>
</gene>
<accession>A0A8H7RC74</accession>
<protein>
    <submittedName>
        <fullName evidence="1">Uncharacterized protein</fullName>
    </submittedName>
</protein>